<organism evidence="1 2">
    <name type="scientific">Bacteroides acidifaciens</name>
    <dbReference type="NCBI Taxonomy" id="85831"/>
    <lineage>
        <taxon>Bacteria</taxon>
        <taxon>Pseudomonadati</taxon>
        <taxon>Bacteroidota</taxon>
        <taxon>Bacteroidia</taxon>
        <taxon>Bacteroidales</taxon>
        <taxon>Bacteroidaceae</taxon>
        <taxon>Bacteroides</taxon>
    </lineage>
</organism>
<dbReference type="SUPFAM" id="SSF52540">
    <property type="entry name" value="P-loop containing nucleoside triphosphate hydrolases"/>
    <property type="match status" value="1"/>
</dbReference>
<dbReference type="InterPro" id="IPR052922">
    <property type="entry name" value="Cytidylate_Kinase-2"/>
</dbReference>
<evidence type="ECO:0000313" key="2">
    <source>
        <dbReference type="Proteomes" id="UP000298073"/>
    </source>
</evidence>
<name>A0A7K3MEM9_9BACE</name>
<reference evidence="1 2" key="1">
    <citation type="submission" date="2019-03" db="EMBL/GenBank/DDBJ databases">
        <title>Diversity of the mouse oral microbiome.</title>
        <authorList>
            <person name="Joseph S."/>
            <person name="Aduse-Opoku J."/>
            <person name="Curtis M."/>
            <person name="Wade W."/>
            <person name="Hashim A."/>
        </authorList>
    </citation>
    <scope>NUCLEOTIDE SEQUENCE [LARGE SCALE GENOMIC DNA]</scope>
    <source>
        <strain evidence="1 2">P2318</strain>
    </source>
</reference>
<dbReference type="GO" id="GO:0016301">
    <property type="term" value="F:kinase activity"/>
    <property type="evidence" value="ECO:0007669"/>
    <property type="project" value="UniProtKB-KW"/>
</dbReference>
<dbReference type="RefSeq" id="WP_135039366.1">
    <property type="nucleotide sequence ID" value="NZ_CABIXU010000103.1"/>
</dbReference>
<keyword evidence="1" id="KW-0418">Kinase</keyword>
<sequence length="166" mass="19425">MKRAIVIGCPGAGKSTFSRKLSAKTGFPLHYLDMIWHLPDRTTLSREEFVERLQGIMSGDQWIIDGNYLHTLPMRLNRCDTVFFFDLPLDLCLAGAEERFGKRREDMPWTDNEMNPEFRQWIVDFPTQQLPVIRKLLSERINDVNVFTFRSRTEADNFIANLENLI</sequence>
<dbReference type="OrthoDB" id="1201990at2"/>
<proteinExistence type="predicted"/>
<dbReference type="InterPro" id="IPR027417">
    <property type="entry name" value="P-loop_NTPase"/>
</dbReference>
<dbReference type="PANTHER" id="PTHR37816">
    <property type="entry name" value="YALI0E33011P"/>
    <property type="match status" value="1"/>
</dbReference>
<dbReference type="AlphaFoldDB" id="A0A7K3MEM9"/>
<comment type="caution">
    <text evidence="1">The sequence shown here is derived from an EMBL/GenBank/DDBJ whole genome shotgun (WGS) entry which is preliminary data.</text>
</comment>
<dbReference type="Proteomes" id="UP000298073">
    <property type="component" value="Unassembled WGS sequence"/>
</dbReference>
<protein>
    <submittedName>
        <fullName evidence="1">Adenylate kinase</fullName>
    </submittedName>
</protein>
<keyword evidence="1" id="KW-0808">Transferase</keyword>
<dbReference type="EMBL" id="SPPV01000084">
    <property type="protein sequence ID" value="TFU44948.1"/>
    <property type="molecule type" value="Genomic_DNA"/>
</dbReference>
<dbReference type="Gene3D" id="3.40.50.300">
    <property type="entry name" value="P-loop containing nucleotide triphosphate hydrolases"/>
    <property type="match status" value="1"/>
</dbReference>
<gene>
    <name evidence="1" type="ORF">E4T97_20470</name>
</gene>
<accession>A0A7K3MEM9</accession>
<evidence type="ECO:0000313" key="1">
    <source>
        <dbReference type="EMBL" id="TFU44948.1"/>
    </source>
</evidence>
<dbReference type="PANTHER" id="PTHR37816:SF3">
    <property type="entry name" value="MODULATES DNA TOPOLOGY"/>
    <property type="match status" value="1"/>
</dbReference>